<proteinExistence type="predicted"/>
<comment type="caution">
    <text evidence="1">The sequence shown here is derived from an EMBL/GenBank/DDBJ whole genome shotgun (WGS) entry which is preliminary data.</text>
</comment>
<name>A0A2Z6R0X0_9GLOM</name>
<dbReference type="AlphaFoldDB" id="A0A2Z6R0X0"/>
<dbReference type="Proteomes" id="UP000247702">
    <property type="component" value="Unassembled WGS sequence"/>
</dbReference>
<evidence type="ECO:0000313" key="1">
    <source>
        <dbReference type="EMBL" id="GBB86286.1"/>
    </source>
</evidence>
<sequence>MSCYMATQTALVSKPNQPKETFVFSQEVVTAVVKPKKWYKRSEITNVRVPSESNLMRVLIKDRVSFFLPVSLDFSFRLLSFLKDLKPSSFSWEVLWISQDLHFPS</sequence>
<gene>
    <name evidence="1" type="ORF">RclHR1_12700004</name>
</gene>
<keyword evidence="2" id="KW-1185">Reference proteome</keyword>
<dbReference type="EMBL" id="BEXD01000303">
    <property type="protein sequence ID" value="GBB86286.1"/>
    <property type="molecule type" value="Genomic_DNA"/>
</dbReference>
<protein>
    <submittedName>
        <fullName evidence="1">Uncharacterized protein</fullName>
    </submittedName>
</protein>
<reference evidence="1 2" key="1">
    <citation type="submission" date="2017-11" db="EMBL/GenBank/DDBJ databases">
        <title>The genome of Rhizophagus clarus HR1 reveals common genetic basis of auxotrophy among arbuscular mycorrhizal fungi.</title>
        <authorList>
            <person name="Kobayashi Y."/>
        </authorList>
    </citation>
    <scope>NUCLEOTIDE SEQUENCE [LARGE SCALE GENOMIC DNA]</scope>
    <source>
        <strain evidence="1 2">HR1</strain>
    </source>
</reference>
<evidence type="ECO:0000313" key="2">
    <source>
        <dbReference type="Proteomes" id="UP000247702"/>
    </source>
</evidence>
<organism evidence="1 2">
    <name type="scientific">Rhizophagus clarus</name>
    <dbReference type="NCBI Taxonomy" id="94130"/>
    <lineage>
        <taxon>Eukaryota</taxon>
        <taxon>Fungi</taxon>
        <taxon>Fungi incertae sedis</taxon>
        <taxon>Mucoromycota</taxon>
        <taxon>Glomeromycotina</taxon>
        <taxon>Glomeromycetes</taxon>
        <taxon>Glomerales</taxon>
        <taxon>Glomeraceae</taxon>
        <taxon>Rhizophagus</taxon>
    </lineage>
</organism>
<accession>A0A2Z6R0X0</accession>